<sequence length="152" mass="16866">MASAKSPDRWKARLLEGGSTALTYALLRAEVSFPAEVAPVRLQGSVAGVGAGVVSPLGCRPSWTTAMELSAEYLREKLQRDLEAEHVEVEDTTLNRCACSFRVLVVSAKFEGKPLLQRHRLVNACLAEELPHIHAFEQKTLTPEQWARERQK</sequence>
<dbReference type="CTD" id="654483"/>
<dbReference type="Pfam" id="PF01722">
    <property type="entry name" value="BolA"/>
    <property type="match status" value="1"/>
</dbReference>
<dbReference type="InterPro" id="IPR045115">
    <property type="entry name" value="BOL2"/>
</dbReference>
<evidence type="ECO:0000256" key="7">
    <source>
        <dbReference type="ARBA" id="ARBA00059567"/>
    </source>
</evidence>
<dbReference type="AlphaFoldDB" id="A0A0D9R1K8"/>
<dbReference type="SUPFAM" id="SSF82657">
    <property type="entry name" value="BolA-like"/>
    <property type="match status" value="1"/>
</dbReference>
<reference evidence="11 12" key="1">
    <citation type="submission" date="2014-03" db="EMBL/GenBank/DDBJ databases">
        <authorList>
            <person name="Warren W."/>
            <person name="Wilson R.K."/>
        </authorList>
    </citation>
    <scope>NUCLEOTIDE SEQUENCE</scope>
</reference>
<evidence type="ECO:0000256" key="1">
    <source>
        <dbReference type="ARBA" id="ARBA00004123"/>
    </source>
</evidence>
<dbReference type="GO" id="GO:0005829">
    <property type="term" value="C:cytosol"/>
    <property type="evidence" value="ECO:0007669"/>
    <property type="project" value="TreeGrafter"/>
</dbReference>
<dbReference type="STRING" id="60711.ENSCSAP00000002497"/>
<dbReference type="InterPro" id="IPR036065">
    <property type="entry name" value="BolA-like_sf"/>
</dbReference>
<evidence type="ECO:0000313" key="12">
    <source>
        <dbReference type="Proteomes" id="UP000029965"/>
    </source>
</evidence>
<dbReference type="Bgee" id="ENSCSAG00000006200">
    <property type="expression patterns" value="Expressed in fibroblast and 7 other cell types or tissues"/>
</dbReference>
<dbReference type="GeneTree" id="ENSGT00510000047760"/>
<keyword evidence="5" id="KW-0007">Acetylation</keyword>
<comment type="subcellular location">
    <subcellularLocation>
        <location evidence="2">Cytoplasm</location>
    </subcellularLocation>
    <subcellularLocation>
        <location evidence="1">Nucleus</location>
    </subcellularLocation>
</comment>
<dbReference type="KEGG" id="csab:103230453"/>
<reference evidence="11" key="3">
    <citation type="submission" date="2025-09" db="UniProtKB">
        <authorList>
            <consortium name="Ensembl"/>
        </authorList>
    </citation>
    <scope>IDENTIFICATION</scope>
</reference>
<dbReference type="RefSeq" id="XP_007987415.1">
    <property type="nucleotide sequence ID" value="XM_007989224.3"/>
</dbReference>
<name>A0A0D9R1K8_CHLSB</name>
<dbReference type="GeneID" id="103230453"/>
<proteinExistence type="inferred from homology"/>
<evidence type="ECO:0000256" key="5">
    <source>
        <dbReference type="ARBA" id="ARBA00022990"/>
    </source>
</evidence>
<keyword evidence="6" id="KW-0539">Nucleus</keyword>
<comment type="function">
    <text evidence="7">Acts as a cytosolic iron-sulfur (Fe-S) cluster assembly factor that facilitates [2Fe-2S] cluster insertion into a subset of cytosolic proteins. Acts together with the monothiol glutaredoxin GLRX3.</text>
</comment>
<dbReference type="PANTHER" id="PTHR12735:SF27">
    <property type="entry name" value="BOLA-LIKE PROTEIN 2"/>
    <property type="match status" value="1"/>
</dbReference>
<dbReference type="OrthoDB" id="4983at2759"/>
<evidence type="ECO:0000313" key="11">
    <source>
        <dbReference type="Ensembl" id="ENSCSAP00000002497.1"/>
    </source>
</evidence>
<reference evidence="11" key="2">
    <citation type="submission" date="2025-08" db="UniProtKB">
        <authorList>
            <consortium name="Ensembl"/>
        </authorList>
    </citation>
    <scope>IDENTIFICATION</scope>
</reference>
<dbReference type="Ensembl" id="ENSCSAT00000004238.1">
    <property type="protein sequence ID" value="ENSCSAP00000002497.1"/>
    <property type="gene ID" value="ENSCSAG00000006200.1"/>
</dbReference>
<evidence type="ECO:0000256" key="6">
    <source>
        <dbReference type="ARBA" id="ARBA00023242"/>
    </source>
</evidence>
<keyword evidence="12" id="KW-1185">Reference proteome</keyword>
<dbReference type="eggNOG" id="KOG3348">
    <property type="taxonomic scope" value="Eukaryota"/>
</dbReference>
<evidence type="ECO:0000256" key="4">
    <source>
        <dbReference type="ARBA" id="ARBA00022490"/>
    </source>
</evidence>
<protein>
    <recommendedName>
        <fullName evidence="9">BolA-like protein 2</fullName>
    </recommendedName>
</protein>
<accession>A0A0D9R1K8</accession>
<evidence type="ECO:0000256" key="3">
    <source>
        <dbReference type="ARBA" id="ARBA00005578"/>
    </source>
</evidence>
<dbReference type="eggNOG" id="KOG0891">
    <property type="taxonomic scope" value="Eukaryota"/>
</dbReference>
<comment type="subunit">
    <text evidence="8">Interacts with GLRX3; forms a heterotrimeric complex composed by two BOLA2 molecules and one GLRX3 molecule; linked by [2Fe-2S] clusters.</text>
</comment>
<organism evidence="11 12">
    <name type="scientific">Chlorocebus sabaeus</name>
    <name type="common">Green monkey</name>
    <name type="synonym">Simia sabaea</name>
    <dbReference type="NCBI Taxonomy" id="60711"/>
    <lineage>
        <taxon>Eukaryota</taxon>
        <taxon>Metazoa</taxon>
        <taxon>Chordata</taxon>
        <taxon>Craniata</taxon>
        <taxon>Vertebrata</taxon>
        <taxon>Euteleostomi</taxon>
        <taxon>Mammalia</taxon>
        <taxon>Eutheria</taxon>
        <taxon>Euarchontoglires</taxon>
        <taxon>Primates</taxon>
        <taxon>Haplorrhini</taxon>
        <taxon>Catarrhini</taxon>
        <taxon>Cercopithecidae</taxon>
        <taxon>Cercopithecinae</taxon>
        <taxon>Chlorocebus</taxon>
    </lineage>
</organism>
<comment type="similarity">
    <text evidence="3 10">Belongs to the BolA/IbaG family.</text>
</comment>
<dbReference type="PANTHER" id="PTHR12735">
    <property type="entry name" value="BOLA-LIKE PROTEIN-RELATED"/>
    <property type="match status" value="1"/>
</dbReference>
<dbReference type="BioGRID-ORCS" id="103230453">
    <property type="hits" value="0 hits in 6 CRISPR screens"/>
</dbReference>
<dbReference type="InterPro" id="IPR002634">
    <property type="entry name" value="BolA"/>
</dbReference>
<dbReference type="Gene3D" id="3.10.20.90">
    <property type="entry name" value="Phosphatidylinositol 3-kinase Catalytic Subunit, Chain A, domain 1"/>
    <property type="match status" value="1"/>
</dbReference>
<evidence type="ECO:0000256" key="9">
    <source>
        <dbReference type="ARBA" id="ARBA00068231"/>
    </source>
</evidence>
<dbReference type="GO" id="GO:0051604">
    <property type="term" value="P:protein maturation"/>
    <property type="evidence" value="ECO:0007669"/>
    <property type="project" value="InterPro"/>
</dbReference>
<keyword evidence="4" id="KW-0963">Cytoplasm</keyword>
<evidence type="ECO:0000256" key="2">
    <source>
        <dbReference type="ARBA" id="ARBA00004496"/>
    </source>
</evidence>
<dbReference type="GO" id="GO:0005634">
    <property type="term" value="C:nucleus"/>
    <property type="evidence" value="ECO:0007669"/>
    <property type="project" value="UniProtKB-SubCell"/>
</dbReference>
<evidence type="ECO:0000256" key="8">
    <source>
        <dbReference type="ARBA" id="ARBA00065507"/>
    </source>
</evidence>
<dbReference type="Proteomes" id="UP000029965">
    <property type="component" value="Chromosome 5"/>
</dbReference>
<dbReference type="FunFam" id="3.10.20.90:FF:000308">
    <property type="entry name" value="bolA-like protein 2"/>
    <property type="match status" value="1"/>
</dbReference>
<evidence type="ECO:0000256" key="10">
    <source>
        <dbReference type="RuleBase" id="RU003860"/>
    </source>
</evidence>
<dbReference type="EMBL" id="AQIB01118666">
    <property type="status" value="NOT_ANNOTATED_CDS"/>
    <property type="molecule type" value="Genomic_DNA"/>
</dbReference>
<dbReference type="GO" id="GO:0006879">
    <property type="term" value="P:intracellular iron ion homeostasis"/>
    <property type="evidence" value="ECO:0007669"/>
    <property type="project" value="InterPro"/>
</dbReference>
<dbReference type="jPOST" id="A0A0D9R1K8"/>
<dbReference type="OMA" id="WAATMEL"/>
<dbReference type="GO" id="GO:0051537">
    <property type="term" value="F:2 iron, 2 sulfur cluster binding"/>
    <property type="evidence" value="ECO:0007669"/>
    <property type="project" value="InterPro"/>
</dbReference>